<keyword evidence="5" id="KW-1185">Reference proteome</keyword>
<dbReference type="EMBL" id="JAJSOF020000005">
    <property type="protein sequence ID" value="KAJ4447522.1"/>
    <property type="molecule type" value="Genomic_DNA"/>
</dbReference>
<dbReference type="Pfam" id="PF14291">
    <property type="entry name" value="DUF4371"/>
    <property type="match status" value="1"/>
</dbReference>
<dbReference type="PANTHER" id="PTHR45749">
    <property type="match status" value="1"/>
</dbReference>
<feature type="domain" description="DDE-1" evidence="1">
    <location>
        <begin position="223"/>
        <end position="321"/>
    </location>
</feature>
<evidence type="ECO:0000313" key="5">
    <source>
        <dbReference type="Proteomes" id="UP001148838"/>
    </source>
</evidence>
<reference evidence="4 5" key="1">
    <citation type="journal article" date="2022" name="Allergy">
        <title>Genome assembly and annotation of Periplaneta americana reveal a comprehensive cockroach allergen profile.</title>
        <authorList>
            <person name="Wang L."/>
            <person name="Xiong Q."/>
            <person name="Saelim N."/>
            <person name="Wang L."/>
            <person name="Nong W."/>
            <person name="Wan A.T."/>
            <person name="Shi M."/>
            <person name="Liu X."/>
            <person name="Cao Q."/>
            <person name="Hui J.H.L."/>
            <person name="Sookrung N."/>
            <person name="Leung T.F."/>
            <person name="Tungtrongchitr A."/>
            <person name="Tsui S.K.W."/>
        </authorList>
    </citation>
    <scope>NUCLEOTIDE SEQUENCE [LARGE SCALE GENOMIC DNA]</scope>
    <source>
        <strain evidence="4">PWHHKU_190912</strain>
    </source>
</reference>
<feature type="domain" description="DUF4371" evidence="3">
    <location>
        <begin position="464"/>
        <end position="659"/>
    </location>
</feature>
<name>A0ABQ8TLY2_PERAM</name>
<gene>
    <name evidence="4" type="ORF">ANN_09529</name>
</gene>
<accession>A0ABQ8TLY2</accession>
<proteinExistence type="predicted"/>
<dbReference type="PANTHER" id="PTHR45749:SF21">
    <property type="entry name" value="DUF4371 DOMAIN-CONTAINING PROTEIN"/>
    <property type="match status" value="1"/>
</dbReference>
<protein>
    <submittedName>
        <fullName evidence="4">Uncharacterized protein</fullName>
    </submittedName>
</protein>
<feature type="domain" description="HAT C-terminal dimerisation" evidence="2">
    <location>
        <begin position="900"/>
        <end position="964"/>
    </location>
</feature>
<sequence length="1035" mass="119470">MLHYAWRNPGYDTDIPSSFENVVSVAFDIGLRECESDLECDNVDFVKCAHCSLPLRFNHFIEILHLHFEDQYKHYQSLMLAGNEFQSLGRAIVKEDEYEEVRWDGIVSIVSWRERVFRLWWEESWVTRFKERHSLVYKKLARESAAVDMEIMEAWLETLLSSLEGYKPCDVFNADEMGLFFNILPDRILAFKGEFCHGGKKSKDRLTVLLCVNSDGNANLGVQNRNILLFVDNSAAHPKDTAFLQNVKVVRFLENCTSVLQPLDFGTTNCFKHLYRKRLVQMAVCLMNGGKDKKKRNILEAMHYIAAAWQQVTQLTIENCFRKAGYVQGQSSSNTTDTDDDDDHHFSQDWNKFSTGSKVKFQYYISVDCQVATSRVVTVGELCESLEDPGVSTMKMQKKIANPRLCRTLRRLIKHSRSTDSWSRGGVKDLGHLYEYAKKHSQSKKHINNAVDLSALGRVNIAVRLSRAYQESIEKHNQQVERNRYILSRIIDCIKFCGVFELALRGHDETESSENPGIFRGLVDLVGSIDSAVKEHMESSTVFKGTSKIIQNELLECMLEVCHDKIKKELHQSDFIALMADDTTDVSEHLQTVLVFRYELEGKVYERFWGFFNPEGQGATEISECILKELKVFDTDAARNKIIAQTYDGASVMQGLVNGVQSKIKEHFPLAHYVHSALENVTSRRIRGSSATRWNFKSRTVNSVYENLEPLKECFSELEKSYSKNTVHEAQALRRNLEDSEFLFWLQFFHKVMYHVDILYSQIQSRQIDTIKVKHNVKNFITAVERVRNEVNDIMMEETASESKRRRIESCRVPDAKEVCDRITTETRDRFEKTCHLDAAKLLDSANFEEFSKKFPQNILNLTVENYPMLNKEILHTELSVLYERPDFKNIDGAVPLLQLIYSSNLQNTFSEITTLLKIIVTIPMTTAEPERCFSTLNRIKTFVRNSMHQEWLTALAMLSIEKKLINNMGDFNTKVIEKFASKKKPENGFQLSPLMEVNGDADFQLFPDYTAPSTTFFEIQVQLYKQKVPANRQR</sequence>
<comment type="caution">
    <text evidence="4">The sequence shown here is derived from an EMBL/GenBank/DDBJ whole genome shotgun (WGS) entry which is preliminary data.</text>
</comment>
<dbReference type="Proteomes" id="UP001148838">
    <property type="component" value="Unassembled WGS sequence"/>
</dbReference>
<dbReference type="Pfam" id="PF05699">
    <property type="entry name" value="Dimer_Tnp_hAT"/>
    <property type="match status" value="1"/>
</dbReference>
<evidence type="ECO:0000259" key="1">
    <source>
        <dbReference type="Pfam" id="PF03184"/>
    </source>
</evidence>
<evidence type="ECO:0000259" key="2">
    <source>
        <dbReference type="Pfam" id="PF05699"/>
    </source>
</evidence>
<dbReference type="InterPro" id="IPR004875">
    <property type="entry name" value="DDE_SF_endonuclease_dom"/>
</dbReference>
<evidence type="ECO:0000313" key="4">
    <source>
        <dbReference type="EMBL" id="KAJ4447522.1"/>
    </source>
</evidence>
<evidence type="ECO:0000259" key="3">
    <source>
        <dbReference type="Pfam" id="PF14291"/>
    </source>
</evidence>
<dbReference type="Pfam" id="PF03184">
    <property type="entry name" value="DDE_1"/>
    <property type="match status" value="1"/>
</dbReference>
<dbReference type="InterPro" id="IPR012337">
    <property type="entry name" value="RNaseH-like_sf"/>
</dbReference>
<dbReference type="SUPFAM" id="SSF53098">
    <property type="entry name" value="Ribonuclease H-like"/>
    <property type="match status" value="1"/>
</dbReference>
<organism evidence="4 5">
    <name type="scientific">Periplaneta americana</name>
    <name type="common">American cockroach</name>
    <name type="synonym">Blatta americana</name>
    <dbReference type="NCBI Taxonomy" id="6978"/>
    <lineage>
        <taxon>Eukaryota</taxon>
        <taxon>Metazoa</taxon>
        <taxon>Ecdysozoa</taxon>
        <taxon>Arthropoda</taxon>
        <taxon>Hexapoda</taxon>
        <taxon>Insecta</taxon>
        <taxon>Pterygota</taxon>
        <taxon>Neoptera</taxon>
        <taxon>Polyneoptera</taxon>
        <taxon>Dictyoptera</taxon>
        <taxon>Blattodea</taxon>
        <taxon>Blattoidea</taxon>
        <taxon>Blattidae</taxon>
        <taxon>Blattinae</taxon>
        <taxon>Periplaneta</taxon>
    </lineage>
</organism>
<dbReference type="InterPro" id="IPR008906">
    <property type="entry name" value="HATC_C_dom"/>
</dbReference>
<dbReference type="InterPro" id="IPR025398">
    <property type="entry name" value="DUF4371"/>
</dbReference>